<evidence type="ECO:0000313" key="5">
    <source>
        <dbReference type="Proteomes" id="UP000809440"/>
    </source>
</evidence>
<protein>
    <submittedName>
        <fullName evidence="2">DUF1127 domain-containing protein</fullName>
    </submittedName>
</protein>
<comment type="caution">
    <text evidence="2">The sequence shown here is derived from an EMBL/GenBank/DDBJ whole genome shotgun (WGS) entry which is preliminary data.</text>
</comment>
<reference evidence="2 5" key="1">
    <citation type="submission" date="2021-01" db="EMBL/GenBank/DDBJ databases">
        <title>Diatom-associated Roseobacters Show Island Model of Population Structure.</title>
        <authorList>
            <person name="Qu L."/>
            <person name="Feng X."/>
            <person name="Chen Y."/>
            <person name="Li L."/>
            <person name="Wang X."/>
            <person name="Hu Z."/>
            <person name="Wang H."/>
            <person name="Luo H."/>
        </authorList>
    </citation>
    <scope>NUCLEOTIDE SEQUENCE</scope>
    <source>
        <strain evidence="3 5">CC28-63</strain>
        <strain evidence="2">CC28-69</strain>
    </source>
</reference>
<evidence type="ECO:0000313" key="4">
    <source>
        <dbReference type="Proteomes" id="UP000755667"/>
    </source>
</evidence>
<accession>A0A9Q2NPW5</accession>
<sequence length="72" mass="8131">MAYETNSLGAVGNGIMDRVNTLIADYRAKAARRKIYRDTLRELSALSHRELCDLGLNHSEIKRVAYQAAYES</sequence>
<dbReference type="EMBL" id="JAFBXE010000002">
    <property type="protein sequence ID" value="MBM2411381.1"/>
    <property type="molecule type" value="Genomic_DNA"/>
</dbReference>
<dbReference type="Proteomes" id="UP000809440">
    <property type="component" value="Unassembled WGS sequence"/>
</dbReference>
<gene>
    <name evidence="2" type="ORF">JQX41_03630</name>
    <name evidence="3" type="ORF">JQX48_03630</name>
</gene>
<dbReference type="RefSeq" id="WP_085629436.1">
    <property type="nucleotide sequence ID" value="NZ_JAFBWU010000002.1"/>
</dbReference>
<dbReference type="Pfam" id="PF06568">
    <property type="entry name" value="YjiS-like"/>
    <property type="match status" value="1"/>
</dbReference>
<evidence type="ECO:0000259" key="1">
    <source>
        <dbReference type="Pfam" id="PF06568"/>
    </source>
</evidence>
<name>A0A9Q2NPW5_9RHOB</name>
<keyword evidence="5" id="KW-1185">Reference proteome</keyword>
<dbReference type="Proteomes" id="UP000755667">
    <property type="component" value="Unassembled WGS sequence"/>
</dbReference>
<evidence type="ECO:0000313" key="3">
    <source>
        <dbReference type="EMBL" id="MBM2416048.1"/>
    </source>
</evidence>
<dbReference type="EMBL" id="JAFBXF010000002">
    <property type="protein sequence ID" value="MBM2416048.1"/>
    <property type="molecule type" value="Genomic_DNA"/>
</dbReference>
<proteinExistence type="predicted"/>
<dbReference type="InterPro" id="IPR009506">
    <property type="entry name" value="YjiS-like"/>
</dbReference>
<feature type="domain" description="YjiS-like" evidence="1">
    <location>
        <begin position="27"/>
        <end position="61"/>
    </location>
</feature>
<organism evidence="2 4">
    <name type="scientific">Marivita cryptomonadis</name>
    <dbReference type="NCBI Taxonomy" id="505252"/>
    <lineage>
        <taxon>Bacteria</taxon>
        <taxon>Pseudomonadati</taxon>
        <taxon>Pseudomonadota</taxon>
        <taxon>Alphaproteobacteria</taxon>
        <taxon>Rhodobacterales</taxon>
        <taxon>Roseobacteraceae</taxon>
        <taxon>Marivita</taxon>
    </lineage>
</organism>
<evidence type="ECO:0000313" key="2">
    <source>
        <dbReference type="EMBL" id="MBM2411381.1"/>
    </source>
</evidence>
<dbReference type="AlphaFoldDB" id="A0A9Q2NPW5"/>
<dbReference type="GeneID" id="62640972"/>